<dbReference type="InterPro" id="IPR000225">
    <property type="entry name" value="Armadillo"/>
</dbReference>
<evidence type="ECO:0000256" key="6">
    <source>
        <dbReference type="ARBA" id="ARBA00023128"/>
    </source>
</evidence>
<keyword evidence="8" id="KW-1185">Reference proteome</keyword>
<dbReference type="SUPFAM" id="SSF48371">
    <property type="entry name" value="ARM repeat"/>
    <property type="match status" value="2"/>
</dbReference>
<proteinExistence type="predicted"/>
<evidence type="ECO:0000256" key="3">
    <source>
        <dbReference type="ARBA" id="ARBA00004514"/>
    </source>
</evidence>
<sequence>MSDIEKLPLLLENLDLLKEDSQDALALFDRVISFISDPENLKTIDLGQYAKEVAAFIGCNVVEVESKAAQAIAELCKVEGPRAALSTNEVIGPLVKMLSSSFPENRQQACRAIANICFDNNEGRNCVFGCGGLADIVEVLRMSAFPDSDVRLRTNAVGCLLNVIMGQDQCYPQVVEMGVMEILCDLLTFGIGTKTEEETAVHIYVILGLLTDAGSSVCISEKLCGVTVKILSESSNGELSELCIELLHSQAEKEDVRLHLAKAGLCELLIELMEKHGRLADDDETRNLLKMACDLIVFILNGDASMELAFNDGKGRVYKGLCQWLSSADDDLQVTAVLAMANFARTDKHCEKMVQLGVSKELLNLLSQNNTSDAKIRLQHALLGALRNLVIPTSNKGVVLKQGLFQAVYPMFTIPTFPVVFKLLGTLRLVIDGEPEAATELGKKADIVTKIVEWCSTDDHPGVQGEANRLLAWIIKNSRDRDVIGNVVDAGGIECLVKMTRSESVLMQAEAFLALHLTAAIRGTDAEPSLLKANIGEAITEFLVASPQREIFQNLLAIIGLIISSAEMRKHLREAGVPKALYSATLAESLADLREQVSRLTTMMDPAG</sequence>
<dbReference type="Pfam" id="PF00514">
    <property type="entry name" value="Arm"/>
    <property type="match status" value="1"/>
</dbReference>
<dbReference type="PANTHER" id="PTHR10957">
    <property type="entry name" value="RAP1 GTPASE-GDP DISSOCIATION STIMULATOR 1"/>
    <property type="match status" value="1"/>
</dbReference>
<accession>A0ABN7AM32</accession>
<name>A0ABN7AM32_9HEMI</name>
<dbReference type="InterPro" id="IPR016024">
    <property type="entry name" value="ARM-type_fold"/>
</dbReference>
<dbReference type="InterPro" id="IPR011989">
    <property type="entry name" value="ARM-like"/>
</dbReference>
<dbReference type="SMART" id="SM00185">
    <property type="entry name" value="ARM"/>
    <property type="match status" value="5"/>
</dbReference>
<comment type="subcellular location">
    <subcellularLocation>
        <location evidence="3">Cytoplasm</location>
        <location evidence="3">Cytosol</location>
    </subcellularLocation>
    <subcellularLocation>
        <location evidence="2">Endoplasmic reticulum</location>
    </subcellularLocation>
    <subcellularLocation>
        <location evidence="1">Mitochondrion</location>
    </subcellularLocation>
</comment>
<evidence type="ECO:0000256" key="5">
    <source>
        <dbReference type="ARBA" id="ARBA00022824"/>
    </source>
</evidence>
<keyword evidence="6" id="KW-0496">Mitochondrion</keyword>
<dbReference type="EMBL" id="AP028912">
    <property type="protein sequence ID" value="BES93298.1"/>
    <property type="molecule type" value="Genomic_DNA"/>
</dbReference>
<gene>
    <name evidence="7" type="ORF">NTJ_06107</name>
</gene>
<reference evidence="7 8" key="1">
    <citation type="submission" date="2023-09" db="EMBL/GenBank/DDBJ databases">
        <title>Nesidiocoris tenuis whole genome shotgun sequence.</title>
        <authorList>
            <person name="Shibata T."/>
            <person name="Shimoda M."/>
            <person name="Kobayashi T."/>
            <person name="Uehara T."/>
        </authorList>
    </citation>
    <scope>NUCLEOTIDE SEQUENCE [LARGE SCALE GENOMIC DNA]</scope>
    <source>
        <strain evidence="7 8">Japan</strain>
    </source>
</reference>
<dbReference type="InterPro" id="IPR040144">
    <property type="entry name" value="RAP1GDS1"/>
</dbReference>
<dbReference type="Proteomes" id="UP001307889">
    <property type="component" value="Chromosome 4"/>
</dbReference>
<keyword evidence="5" id="KW-0256">Endoplasmic reticulum</keyword>
<evidence type="ECO:0000256" key="1">
    <source>
        <dbReference type="ARBA" id="ARBA00004173"/>
    </source>
</evidence>
<keyword evidence="4" id="KW-0963">Cytoplasm</keyword>
<protein>
    <submittedName>
        <fullName evidence="7">Rap1 GTPase-GDP dissociation stimulator</fullName>
    </submittedName>
</protein>
<evidence type="ECO:0000313" key="7">
    <source>
        <dbReference type="EMBL" id="BES93298.1"/>
    </source>
</evidence>
<organism evidence="7 8">
    <name type="scientific">Nesidiocoris tenuis</name>
    <dbReference type="NCBI Taxonomy" id="355587"/>
    <lineage>
        <taxon>Eukaryota</taxon>
        <taxon>Metazoa</taxon>
        <taxon>Ecdysozoa</taxon>
        <taxon>Arthropoda</taxon>
        <taxon>Hexapoda</taxon>
        <taxon>Insecta</taxon>
        <taxon>Pterygota</taxon>
        <taxon>Neoptera</taxon>
        <taxon>Paraneoptera</taxon>
        <taxon>Hemiptera</taxon>
        <taxon>Heteroptera</taxon>
        <taxon>Panheteroptera</taxon>
        <taxon>Cimicomorpha</taxon>
        <taxon>Miridae</taxon>
        <taxon>Dicyphina</taxon>
        <taxon>Nesidiocoris</taxon>
    </lineage>
</organism>
<evidence type="ECO:0000256" key="4">
    <source>
        <dbReference type="ARBA" id="ARBA00022490"/>
    </source>
</evidence>
<evidence type="ECO:0000313" key="8">
    <source>
        <dbReference type="Proteomes" id="UP001307889"/>
    </source>
</evidence>
<dbReference type="Gene3D" id="1.25.10.10">
    <property type="entry name" value="Leucine-rich Repeat Variant"/>
    <property type="match status" value="2"/>
</dbReference>
<evidence type="ECO:0000256" key="2">
    <source>
        <dbReference type="ARBA" id="ARBA00004240"/>
    </source>
</evidence>